<protein>
    <submittedName>
        <fullName evidence="1">Uncharacterized protein</fullName>
    </submittedName>
</protein>
<evidence type="ECO:0000313" key="2">
    <source>
        <dbReference type="Proteomes" id="UP001157502"/>
    </source>
</evidence>
<accession>A0ACC2GJF5</accession>
<dbReference type="Proteomes" id="UP001157502">
    <property type="component" value="Chromosome 12"/>
</dbReference>
<organism evidence="1 2">
    <name type="scientific">Dallia pectoralis</name>
    <name type="common">Alaska blackfish</name>
    <dbReference type="NCBI Taxonomy" id="75939"/>
    <lineage>
        <taxon>Eukaryota</taxon>
        <taxon>Metazoa</taxon>
        <taxon>Chordata</taxon>
        <taxon>Craniata</taxon>
        <taxon>Vertebrata</taxon>
        <taxon>Euteleostomi</taxon>
        <taxon>Actinopterygii</taxon>
        <taxon>Neopterygii</taxon>
        <taxon>Teleostei</taxon>
        <taxon>Protacanthopterygii</taxon>
        <taxon>Esociformes</taxon>
        <taxon>Umbridae</taxon>
        <taxon>Dallia</taxon>
    </lineage>
</organism>
<dbReference type="EMBL" id="CM055739">
    <property type="protein sequence ID" value="KAJ8003811.1"/>
    <property type="molecule type" value="Genomic_DNA"/>
</dbReference>
<proteinExistence type="predicted"/>
<name>A0ACC2GJF5_DALPE</name>
<reference evidence="1" key="1">
    <citation type="submission" date="2021-05" db="EMBL/GenBank/DDBJ databases">
        <authorList>
            <person name="Pan Q."/>
            <person name="Jouanno E."/>
            <person name="Zahm M."/>
            <person name="Klopp C."/>
            <person name="Cabau C."/>
            <person name="Louis A."/>
            <person name="Berthelot C."/>
            <person name="Parey E."/>
            <person name="Roest Crollius H."/>
            <person name="Montfort J."/>
            <person name="Robinson-Rechavi M."/>
            <person name="Bouchez O."/>
            <person name="Lampietro C."/>
            <person name="Lopez Roques C."/>
            <person name="Donnadieu C."/>
            <person name="Postlethwait J."/>
            <person name="Bobe J."/>
            <person name="Dillon D."/>
            <person name="Chandos A."/>
            <person name="von Hippel F."/>
            <person name="Guiguen Y."/>
        </authorList>
    </citation>
    <scope>NUCLEOTIDE SEQUENCE</scope>
    <source>
        <strain evidence="1">YG-Jan2019</strain>
    </source>
</reference>
<comment type="caution">
    <text evidence="1">The sequence shown here is derived from an EMBL/GenBank/DDBJ whole genome shotgun (WGS) entry which is preliminary data.</text>
</comment>
<sequence>MVVVERSNNTQSELQKSSLSTYIWLVFTVAKHFPHIPKEFVQKRVLARLDAQHSSKLKLKDGERLVVKDIVKIHNHEVSEVSEVSEASFRHCPRKRQLCPAELTKCSELLTNLENRQEKGDLDVSFCDKWLAQDSDKARFMKSIFNHTMNNVASSAHCFQKETAGPGLVSCNSYAMAAAIDEGFMWVSEPVAVTVELQGTYTRGMMVLDKLGVLEKEHRVFIMKTVDLESFKGLLIDSLK</sequence>
<gene>
    <name evidence="1" type="ORF">DPEC_G00152280</name>
</gene>
<evidence type="ECO:0000313" key="1">
    <source>
        <dbReference type="EMBL" id="KAJ8003811.1"/>
    </source>
</evidence>
<keyword evidence="2" id="KW-1185">Reference proteome</keyword>